<dbReference type="GO" id="GO:0005509">
    <property type="term" value="F:calcium ion binding"/>
    <property type="evidence" value="ECO:0007669"/>
    <property type="project" value="InterPro"/>
</dbReference>
<dbReference type="Gene3D" id="1.10.238.10">
    <property type="entry name" value="EF-hand"/>
    <property type="match status" value="2"/>
</dbReference>
<evidence type="ECO:0000256" key="1">
    <source>
        <dbReference type="ARBA" id="ARBA00020786"/>
    </source>
</evidence>
<dbReference type="PROSITE" id="PS00018">
    <property type="entry name" value="EF_HAND_1"/>
    <property type="match status" value="4"/>
</dbReference>
<dbReference type="STRING" id="1149755.A0A2J6S486"/>
<dbReference type="SMART" id="SM00054">
    <property type="entry name" value="EFh"/>
    <property type="match status" value="4"/>
</dbReference>
<dbReference type="InterPro" id="IPR002048">
    <property type="entry name" value="EF_hand_dom"/>
</dbReference>
<dbReference type="AlphaFoldDB" id="A0A2J6S486"/>
<dbReference type="EMBL" id="KZ613940">
    <property type="protein sequence ID" value="PMD45590.1"/>
    <property type="molecule type" value="Genomic_DNA"/>
</dbReference>
<protein>
    <recommendedName>
        <fullName evidence="1">Calmodulin</fullName>
    </recommendedName>
</protein>
<dbReference type="Pfam" id="PF13499">
    <property type="entry name" value="EF-hand_7"/>
    <property type="match status" value="2"/>
</dbReference>
<dbReference type="PANTHER" id="PTHR23048">
    <property type="entry name" value="MYOSIN LIGHT CHAIN 1, 3"/>
    <property type="match status" value="1"/>
</dbReference>
<accession>A0A2J6S486</accession>
<feature type="domain" description="EF-hand" evidence="4">
    <location>
        <begin position="87"/>
        <end position="122"/>
    </location>
</feature>
<organism evidence="5 6">
    <name type="scientific">Hyaloscypha variabilis (strain UAMH 11265 / GT02V1 / F)</name>
    <name type="common">Meliniomyces variabilis</name>
    <dbReference type="NCBI Taxonomy" id="1149755"/>
    <lineage>
        <taxon>Eukaryota</taxon>
        <taxon>Fungi</taxon>
        <taxon>Dikarya</taxon>
        <taxon>Ascomycota</taxon>
        <taxon>Pezizomycotina</taxon>
        <taxon>Leotiomycetes</taxon>
        <taxon>Helotiales</taxon>
        <taxon>Hyaloscyphaceae</taxon>
        <taxon>Hyaloscypha</taxon>
        <taxon>Hyaloscypha variabilis</taxon>
    </lineage>
</organism>
<dbReference type="Proteomes" id="UP000235786">
    <property type="component" value="Unassembled WGS sequence"/>
</dbReference>
<dbReference type="PANTHER" id="PTHR23048:SF0">
    <property type="entry name" value="CALMODULIN LIKE 3"/>
    <property type="match status" value="1"/>
</dbReference>
<dbReference type="PROSITE" id="PS50222">
    <property type="entry name" value="EF_HAND_2"/>
    <property type="match status" value="4"/>
</dbReference>
<dbReference type="CDD" id="cd00051">
    <property type="entry name" value="EFh"/>
    <property type="match status" value="2"/>
</dbReference>
<dbReference type="FunFam" id="1.10.238.10:FF:000178">
    <property type="entry name" value="Calmodulin-2 A"/>
    <property type="match status" value="1"/>
</dbReference>
<evidence type="ECO:0000256" key="2">
    <source>
        <dbReference type="ARBA" id="ARBA00022737"/>
    </source>
</evidence>
<feature type="domain" description="EF-hand" evidence="4">
    <location>
        <begin position="50"/>
        <end position="85"/>
    </location>
</feature>
<sequence>MATQERSYAQSTPQDVAALKDAFLLFDTDGDGVITRTELGAVMRSLGLNATDAELDDMINEVDIDQTGSVDLDEFVKMMTAQTAPSNFEAEMLAAFKVFDKDGSGTISSDEIAHVMASFGETLSDEELKIMMDEVDKDGNGTIDYEEFVNFFLAK</sequence>
<feature type="domain" description="EF-hand" evidence="4">
    <location>
        <begin position="14"/>
        <end position="49"/>
    </location>
</feature>
<keyword evidence="6" id="KW-1185">Reference proteome</keyword>
<proteinExistence type="predicted"/>
<dbReference type="InterPro" id="IPR011992">
    <property type="entry name" value="EF-hand-dom_pair"/>
</dbReference>
<dbReference type="InterPro" id="IPR050230">
    <property type="entry name" value="CALM/Myosin/TropC-like"/>
</dbReference>
<dbReference type="InterPro" id="IPR018247">
    <property type="entry name" value="EF_Hand_1_Ca_BS"/>
</dbReference>
<keyword evidence="2" id="KW-0677">Repeat</keyword>
<feature type="domain" description="EF-hand" evidence="4">
    <location>
        <begin position="123"/>
        <end position="155"/>
    </location>
</feature>
<evidence type="ECO:0000313" key="6">
    <source>
        <dbReference type="Proteomes" id="UP000235786"/>
    </source>
</evidence>
<reference evidence="5 6" key="1">
    <citation type="submission" date="2016-04" db="EMBL/GenBank/DDBJ databases">
        <title>A degradative enzymes factory behind the ericoid mycorrhizal symbiosis.</title>
        <authorList>
            <consortium name="DOE Joint Genome Institute"/>
            <person name="Martino E."/>
            <person name="Morin E."/>
            <person name="Grelet G."/>
            <person name="Kuo A."/>
            <person name="Kohler A."/>
            <person name="Daghino S."/>
            <person name="Barry K."/>
            <person name="Choi C."/>
            <person name="Cichocki N."/>
            <person name="Clum A."/>
            <person name="Copeland A."/>
            <person name="Hainaut M."/>
            <person name="Haridas S."/>
            <person name="Labutti K."/>
            <person name="Lindquist E."/>
            <person name="Lipzen A."/>
            <person name="Khouja H.-R."/>
            <person name="Murat C."/>
            <person name="Ohm R."/>
            <person name="Olson A."/>
            <person name="Spatafora J."/>
            <person name="Veneault-Fourrey C."/>
            <person name="Henrissat B."/>
            <person name="Grigoriev I."/>
            <person name="Martin F."/>
            <person name="Perotto S."/>
        </authorList>
    </citation>
    <scope>NUCLEOTIDE SEQUENCE [LARGE SCALE GENOMIC DNA]</scope>
    <source>
        <strain evidence="5 6">F</strain>
    </source>
</reference>
<dbReference type="OrthoDB" id="26525at2759"/>
<keyword evidence="3" id="KW-0106">Calcium</keyword>
<gene>
    <name evidence="5" type="ORF">L207DRAFT_578499</name>
</gene>
<name>A0A2J6S486_HYAVF</name>
<evidence type="ECO:0000256" key="3">
    <source>
        <dbReference type="ARBA" id="ARBA00022837"/>
    </source>
</evidence>
<evidence type="ECO:0000259" key="4">
    <source>
        <dbReference type="PROSITE" id="PS50222"/>
    </source>
</evidence>
<evidence type="ECO:0000313" key="5">
    <source>
        <dbReference type="EMBL" id="PMD45590.1"/>
    </source>
</evidence>
<dbReference type="SUPFAM" id="SSF47473">
    <property type="entry name" value="EF-hand"/>
    <property type="match status" value="1"/>
</dbReference>
<dbReference type="GO" id="GO:0016460">
    <property type="term" value="C:myosin II complex"/>
    <property type="evidence" value="ECO:0007669"/>
    <property type="project" value="TreeGrafter"/>
</dbReference>